<dbReference type="Gene3D" id="2.70.170.10">
    <property type="entry name" value="Neurotransmitter-gated ion-channel ligand-binding domain"/>
    <property type="match status" value="1"/>
</dbReference>
<dbReference type="PANTHER" id="PTHR18945">
    <property type="entry name" value="NEUROTRANSMITTER GATED ION CHANNEL"/>
    <property type="match status" value="1"/>
</dbReference>
<protein>
    <submittedName>
        <fullName evidence="6">Uncharacterized protein</fullName>
    </submittedName>
</protein>
<name>A0A8J1UTU0_OWEFU</name>
<comment type="caution">
    <text evidence="5">Lacks conserved residue(s) required for the propagation of feature annotation.</text>
</comment>
<keyword evidence="7" id="KW-1185">Reference proteome</keyword>
<dbReference type="OrthoDB" id="6276654at2759"/>
<dbReference type="InterPro" id="IPR006202">
    <property type="entry name" value="Neur_chan_lig-bd"/>
</dbReference>
<keyword evidence="5" id="KW-0407">Ion channel</keyword>
<dbReference type="SUPFAM" id="SSF90112">
    <property type="entry name" value="Neurotransmitter-gated ion-channel transmembrane pore"/>
    <property type="match status" value="1"/>
</dbReference>
<evidence type="ECO:0000256" key="4">
    <source>
        <dbReference type="ARBA" id="ARBA00023136"/>
    </source>
</evidence>
<dbReference type="InterPro" id="IPR036734">
    <property type="entry name" value="Neur_chan_lig-bd_sf"/>
</dbReference>
<dbReference type="SUPFAM" id="SSF63712">
    <property type="entry name" value="Nicotinic receptor ligand binding domain-like"/>
    <property type="match status" value="1"/>
</dbReference>
<keyword evidence="5" id="KW-0813">Transport</keyword>
<dbReference type="InterPro" id="IPR006201">
    <property type="entry name" value="Neur_channel"/>
</dbReference>
<dbReference type="GO" id="GO:0016020">
    <property type="term" value="C:membrane"/>
    <property type="evidence" value="ECO:0007669"/>
    <property type="project" value="UniProtKB-SubCell"/>
</dbReference>
<organism evidence="6 7">
    <name type="scientific">Owenia fusiformis</name>
    <name type="common">Polychaete worm</name>
    <dbReference type="NCBI Taxonomy" id="6347"/>
    <lineage>
        <taxon>Eukaryota</taxon>
        <taxon>Metazoa</taxon>
        <taxon>Spiralia</taxon>
        <taxon>Lophotrochozoa</taxon>
        <taxon>Annelida</taxon>
        <taxon>Polychaeta</taxon>
        <taxon>Sedentaria</taxon>
        <taxon>Canalipalpata</taxon>
        <taxon>Sabellida</taxon>
        <taxon>Oweniida</taxon>
        <taxon>Oweniidae</taxon>
        <taxon>Owenia</taxon>
    </lineage>
</organism>
<dbReference type="PROSITE" id="PS00236">
    <property type="entry name" value="NEUROTR_ION_CHANNEL"/>
    <property type="match status" value="1"/>
</dbReference>
<dbReference type="Pfam" id="PF02931">
    <property type="entry name" value="Neur_chan_LBD"/>
    <property type="match status" value="1"/>
</dbReference>
<dbReference type="NCBIfam" id="TIGR00860">
    <property type="entry name" value="LIC"/>
    <property type="match status" value="1"/>
</dbReference>
<evidence type="ECO:0000313" key="6">
    <source>
        <dbReference type="EMBL" id="CAH1780000.1"/>
    </source>
</evidence>
<reference evidence="6" key="1">
    <citation type="submission" date="2022-03" db="EMBL/GenBank/DDBJ databases">
        <authorList>
            <person name="Martin C."/>
        </authorList>
    </citation>
    <scope>NUCLEOTIDE SEQUENCE</scope>
</reference>
<comment type="similarity">
    <text evidence="5">Belongs to the ligand-gated ion channel (TC 1.A.9) family.</text>
</comment>
<sequence>MELIVTATGKCVMERFLVMISLLDLISSVSFTYAEYIDNSAGNIMARDHASAPSSLSAEEYRLYKSLMTNYHKLIRPRKEWKKPVDVTVSFSLWQIKELDEKNQVLKTFGWLEFVWFDEFLRWNTSEFSNITEMILPAEDVWLPDVNLGNSANKLVDSSFTKDFKVEILSTGRVLWTPGGSFETSCSIDITYFPFDRQKCFIRFANGMYSGILQSLTNATDGVGLTKYTENGEWNITKTGVRYFDDYFSDGDGALPYPTVDFIIYMSRKPLYYIINIVVPCAMSTVLVTFVFLLPPEAGEKISLGITVLLSFSVFLLLVADQIPKISDYIPLIAIYLTSVMALSATSIMLTVIILQIHHHDALRRPPSWLRYITFEIMAPLLCLKTNNFYLESSEKYGIYQTQKKAKTNNSNRNTADAPMIDSVYDSPQRGRLSYKSQIRDSSDTPDIKVIQVGMPRRDVPNDTEDALHNEDSDRNKWKLEWQTTAKILDRFLLVFFLLTLTVFSAVFLGILPSIAEASY</sequence>
<dbReference type="CDD" id="cd19051">
    <property type="entry name" value="LGIC_TM_cation"/>
    <property type="match status" value="1"/>
</dbReference>
<feature type="transmembrane region" description="Helical" evidence="5">
    <location>
        <begin position="369"/>
        <end position="391"/>
    </location>
</feature>
<keyword evidence="2 5" id="KW-0812">Transmembrane</keyword>
<evidence type="ECO:0000256" key="3">
    <source>
        <dbReference type="ARBA" id="ARBA00022989"/>
    </source>
</evidence>
<accession>A0A8J1UTU0</accession>
<gene>
    <name evidence="6" type="ORF">OFUS_LOCUS6750</name>
</gene>
<evidence type="ECO:0000256" key="2">
    <source>
        <dbReference type="ARBA" id="ARBA00022692"/>
    </source>
</evidence>
<dbReference type="FunFam" id="2.70.170.10:FF:000028">
    <property type="entry name" value="AcetylCholine Receptor"/>
    <property type="match status" value="1"/>
</dbReference>
<dbReference type="GO" id="GO:0005230">
    <property type="term" value="F:extracellular ligand-gated monoatomic ion channel activity"/>
    <property type="evidence" value="ECO:0007669"/>
    <property type="project" value="InterPro"/>
</dbReference>
<feature type="transmembrane region" description="Helical" evidence="5">
    <location>
        <begin position="271"/>
        <end position="296"/>
    </location>
</feature>
<dbReference type="InterPro" id="IPR018000">
    <property type="entry name" value="Neurotransmitter_ion_chnl_CS"/>
</dbReference>
<proteinExistence type="inferred from homology"/>
<dbReference type="PRINTS" id="PR00252">
    <property type="entry name" value="NRIONCHANNEL"/>
</dbReference>
<dbReference type="Gene3D" id="1.20.58.390">
    <property type="entry name" value="Neurotransmitter-gated ion-channel transmembrane domain"/>
    <property type="match status" value="1"/>
</dbReference>
<dbReference type="Pfam" id="PF02932">
    <property type="entry name" value="Neur_chan_memb"/>
    <property type="match status" value="1"/>
</dbReference>
<dbReference type="EMBL" id="CAIIXF020000003">
    <property type="protein sequence ID" value="CAH1780000.1"/>
    <property type="molecule type" value="Genomic_DNA"/>
</dbReference>
<feature type="transmembrane region" description="Helical" evidence="5">
    <location>
        <begin position="332"/>
        <end position="357"/>
    </location>
</feature>
<evidence type="ECO:0000256" key="1">
    <source>
        <dbReference type="ARBA" id="ARBA00004141"/>
    </source>
</evidence>
<keyword evidence="5" id="KW-0406">Ion transport</keyword>
<dbReference type="AlphaFoldDB" id="A0A8J1UTU0"/>
<dbReference type="FunFam" id="1.20.58.390:FF:000043">
    <property type="entry name" value="AcetylCholine Receptor"/>
    <property type="match status" value="1"/>
</dbReference>
<evidence type="ECO:0000256" key="5">
    <source>
        <dbReference type="RuleBase" id="RU000687"/>
    </source>
</evidence>
<feature type="transmembrane region" description="Helical" evidence="5">
    <location>
        <begin position="302"/>
        <end position="320"/>
    </location>
</feature>
<dbReference type="InterPro" id="IPR038050">
    <property type="entry name" value="Neuro_actylchol_rec"/>
</dbReference>
<keyword evidence="4 5" id="KW-0472">Membrane</keyword>
<feature type="transmembrane region" description="Helical" evidence="5">
    <location>
        <begin position="16"/>
        <end position="37"/>
    </location>
</feature>
<comment type="caution">
    <text evidence="6">The sequence shown here is derived from an EMBL/GenBank/DDBJ whole genome shotgun (WGS) entry which is preliminary data.</text>
</comment>
<dbReference type="Proteomes" id="UP000749559">
    <property type="component" value="Unassembled WGS sequence"/>
</dbReference>
<dbReference type="GO" id="GO:0004888">
    <property type="term" value="F:transmembrane signaling receptor activity"/>
    <property type="evidence" value="ECO:0007669"/>
    <property type="project" value="InterPro"/>
</dbReference>
<dbReference type="InterPro" id="IPR006029">
    <property type="entry name" value="Neurotrans-gated_channel_TM"/>
</dbReference>
<feature type="transmembrane region" description="Helical" evidence="5">
    <location>
        <begin position="492"/>
        <end position="516"/>
    </location>
</feature>
<evidence type="ECO:0000313" key="7">
    <source>
        <dbReference type="Proteomes" id="UP000749559"/>
    </source>
</evidence>
<dbReference type="CDD" id="cd18989">
    <property type="entry name" value="LGIC_ECD_cation"/>
    <property type="match status" value="1"/>
</dbReference>
<keyword evidence="3 5" id="KW-1133">Transmembrane helix</keyword>
<comment type="subcellular location">
    <subcellularLocation>
        <location evidence="1">Membrane</location>
        <topology evidence="1">Multi-pass membrane protein</topology>
    </subcellularLocation>
</comment>
<dbReference type="InterPro" id="IPR036719">
    <property type="entry name" value="Neuro-gated_channel_TM_sf"/>
</dbReference>